<dbReference type="SMART" id="SM00409">
    <property type="entry name" value="IG"/>
    <property type="match status" value="5"/>
</dbReference>
<feature type="domain" description="Ig-like" evidence="11">
    <location>
        <begin position="226"/>
        <end position="304"/>
    </location>
</feature>
<dbReference type="PRINTS" id="PR00213">
    <property type="entry name" value="MYELINP0"/>
</dbReference>
<keyword evidence="2 9" id="KW-0812">Transmembrane</keyword>
<accession>A0A672SSA3</accession>
<feature type="domain" description="Ig-like" evidence="11">
    <location>
        <begin position="305"/>
        <end position="406"/>
    </location>
</feature>
<feature type="chain" id="PRO_5025397395" evidence="10">
    <location>
        <begin position="23"/>
        <end position="537"/>
    </location>
</feature>
<dbReference type="SUPFAM" id="SSF48726">
    <property type="entry name" value="Immunoglobulin"/>
    <property type="match status" value="5"/>
</dbReference>
<dbReference type="InParanoid" id="A0A672SSA3"/>
<reference evidence="12" key="2">
    <citation type="submission" date="2025-09" db="UniProtKB">
        <authorList>
            <consortium name="Ensembl"/>
        </authorList>
    </citation>
    <scope>IDENTIFICATION</scope>
</reference>
<organism evidence="12 13">
    <name type="scientific">Sinocyclocheilus grahami</name>
    <name type="common">Dianchi golden-line fish</name>
    <name type="synonym">Barbus grahami</name>
    <dbReference type="NCBI Taxonomy" id="75366"/>
    <lineage>
        <taxon>Eukaryota</taxon>
        <taxon>Metazoa</taxon>
        <taxon>Chordata</taxon>
        <taxon>Craniata</taxon>
        <taxon>Vertebrata</taxon>
        <taxon>Euteleostomi</taxon>
        <taxon>Actinopterygii</taxon>
        <taxon>Neopterygii</taxon>
        <taxon>Teleostei</taxon>
        <taxon>Ostariophysi</taxon>
        <taxon>Cypriniformes</taxon>
        <taxon>Cyprinidae</taxon>
        <taxon>Cyprininae</taxon>
        <taxon>Sinocyclocheilus</taxon>
    </lineage>
</organism>
<dbReference type="InterPro" id="IPR003598">
    <property type="entry name" value="Ig_sub2"/>
</dbReference>
<evidence type="ECO:0000256" key="9">
    <source>
        <dbReference type="SAM" id="Phobius"/>
    </source>
</evidence>
<dbReference type="FunCoup" id="A0A672SSA3">
    <property type="interactions" value="332"/>
</dbReference>
<dbReference type="AlphaFoldDB" id="A0A672SSA3"/>
<dbReference type="SMART" id="SM00408">
    <property type="entry name" value="IGc2"/>
    <property type="match status" value="4"/>
</dbReference>
<gene>
    <name evidence="12" type="primary">LOC107549843</name>
</gene>
<evidence type="ECO:0000313" key="13">
    <source>
        <dbReference type="Proteomes" id="UP000472262"/>
    </source>
</evidence>
<dbReference type="InterPro" id="IPR000920">
    <property type="entry name" value="Myelin_P0-rel"/>
</dbReference>
<keyword evidence="13" id="KW-1185">Reference proteome</keyword>
<dbReference type="PROSITE" id="PS51257">
    <property type="entry name" value="PROKAR_LIPOPROTEIN"/>
    <property type="match status" value="1"/>
</dbReference>
<feature type="domain" description="Ig-like" evidence="11">
    <location>
        <begin position="409"/>
        <end position="489"/>
    </location>
</feature>
<dbReference type="PANTHER" id="PTHR44337">
    <property type="entry name" value="CARCINOEMBRYONIC ANTIGEN-RELATED CELL ADHESION MOLECULE 8"/>
    <property type="match status" value="1"/>
</dbReference>
<evidence type="ECO:0000256" key="7">
    <source>
        <dbReference type="ARBA" id="ARBA00023180"/>
    </source>
</evidence>
<dbReference type="InterPro" id="IPR013098">
    <property type="entry name" value="Ig_I-set"/>
</dbReference>
<dbReference type="InterPro" id="IPR013783">
    <property type="entry name" value="Ig-like_fold"/>
</dbReference>
<keyword evidence="5 9" id="KW-0472">Membrane</keyword>
<dbReference type="InterPro" id="IPR007110">
    <property type="entry name" value="Ig-like_dom"/>
</dbReference>
<feature type="transmembrane region" description="Helical" evidence="9">
    <location>
        <begin position="500"/>
        <end position="523"/>
    </location>
</feature>
<name>A0A672SSA3_SINGR</name>
<evidence type="ECO:0000256" key="5">
    <source>
        <dbReference type="ARBA" id="ARBA00023136"/>
    </source>
</evidence>
<keyword evidence="4 9" id="KW-1133">Transmembrane helix</keyword>
<keyword evidence="7" id="KW-0325">Glycoprotein</keyword>
<dbReference type="Pfam" id="PF13927">
    <property type="entry name" value="Ig_3"/>
    <property type="match status" value="2"/>
</dbReference>
<dbReference type="Pfam" id="PF07679">
    <property type="entry name" value="I-set"/>
    <property type="match status" value="1"/>
</dbReference>
<evidence type="ECO:0000256" key="3">
    <source>
        <dbReference type="ARBA" id="ARBA00022729"/>
    </source>
</evidence>
<dbReference type="InterPro" id="IPR052598">
    <property type="entry name" value="IgSF_CEA-related"/>
</dbReference>
<reference evidence="12" key="1">
    <citation type="submission" date="2025-08" db="UniProtKB">
        <authorList>
            <consortium name="Ensembl"/>
        </authorList>
    </citation>
    <scope>IDENTIFICATION</scope>
</reference>
<dbReference type="OMA" id="LTCQTAH"/>
<dbReference type="GO" id="GO:0016020">
    <property type="term" value="C:membrane"/>
    <property type="evidence" value="ECO:0007669"/>
    <property type="project" value="UniProtKB-SubCell"/>
</dbReference>
<dbReference type="Proteomes" id="UP000472262">
    <property type="component" value="Unassembled WGS sequence"/>
</dbReference>
<evidence type="ECO:0000256" key="6">
    <source>
        <dbReference type="ARBA" id="ARBA00023157"/>
    </source>
</evidence>
<proteinExistence type="predicted"/>
<evidence type="ECO:0000313" key="12">
    <source>
        <dbReference type="Ensembl" id="ENSSGRP00000104677.1"/>
    </source>
</evidence>
<feature type="signal peptide" evidence="10">
    <location>
        <begin position="1"/>
        <end position="22"/>
    </location>
</feature>
<dbReference type="CDD" id="cd00096">
    <property type="entry name" value="Ig"/>
    <property type="match status" value="1"/>
</dbReference>
<sequence length="537" mass="57876">MDFCNFRLPLLILAALGCCSEGSPLLKAKTNGVIGKNVTFKTTITSTQDFLTVTWNFNKDPVIAPIITSVLVTNTDNIDEKYTSRIIYNNATCELQLGPLVKEDEGEYILNIVTTKGQQLSGQIDLEVLEPVTDVKISSNLPEAVEFNSTVVLSCSAKGSFTYEWLNNSVPLVVDGTHMKLNAVGDELTIAEVRRTDLRGPIVCIAENALESGRSAPFNLTVSYGPEKVVMTQTPTDSFLKKGSNLTFACSAQSDPPAQLQWMFNGEEMPQKTTANITLTNVEEKHSGNYSCVAYNAKTNRYVSSQVAVVSVLEALSGTNISSSSSLLIAGNSTVNITCSAAGGKAESVGWLKESKPVTSSDRIILSADKKTLTIVKVVKEDAGNYKCQLKNKVNKDESTYVMVINYGPESVNVKGKNAVKFEEPAELKCLADSFPPSIFSWKLNGTAMNHSRADIIIDKAKVTDSGTYTCEAFNPITRMMKTTTHKLAVTEVGAVDEGLSGGAIAGIVIGVLVAVIIIACIIKRKKKSSTDIPSPY</sequence>
<keyword evidence="6" id="KW-1015">Disulfide bond</keyword>
<comment type="subcellular location">
    <subcellularLocation>
        <location evidence="1">Membrane</location>
    </subcellularLocation>
</comment>
<dbReference type="PANTHER" id="PTHR44337:SF20">
    <property type="entry name" value="CARCINOEMBRYONIC ANTIGEN-RELATED CELL ADHESION MOLECULE 5-RELATED"/>
    <property type="match status" value="1"/>
</dbReference>
<evidence type="ECO:0000256" key="4">
    <source>
        <dbReference type="ARBA" id="ARBA00022989"/>
    </source>
</evidence>
<protein>
    <submittedName>
        <fullName evidence="12">Carcinoembryonic antigen-related cell adhesion molecule 5-like</fullName>
    </submittedName>
</protein>
<dbReference type="PROSITE" id="PS50835">
    <property type="entry name" value="IG_LIKE"/>
    <property type="match status" value="3"/>
</dbReference>
<keyword evidence="8" id="KW-0393">Immunoglobulin domain</keyword>
<keyword evidence="3 10" id="KW-0732">Signal</keyword>
<dbReference type="Gene3D" id="2.60.40.10">
    <property type="entry name" value="Immunoglobulins"/>
    <property type="match status" value="5"/>
</dbReference>
<evidence type="ECO:0000256" key="10">
    <source>
        <dbReference type="SAM" id="SignalP"/>
    </source>
</evidence>
<evidence type="ECO:0000256" key="2">
    <source>
        <dbReference type="ARBA" id="ARBA00022692"/>
    </source>
</evidence>
<dbReference type="InterPro" id="IPR003599">
    <property type="entry name" value="Ig_sub"/>
</dbReference>
<evidence type="ECO:0000256" key="8">
    <source>
        <dbReference type="ARBA" id="ARBA00023319"/>
    </source>
</evidence>
<dbReference type="Ensembl" id="ENSSGRT00000111266.1">
    <property type="protein sequence ID" value="ENSSGRP00000104677.1"/>
    <property type="gene ID" value="ENSSGRG00000051856.1"/>
</dbReference>
<dbReference type="InterPro" id="IPR036179">
    <property type="entry name" value="Ig-like_dom_sf"/>
</dbReference>
<evidence type="ECO:0000256" key="1">
    <source>
        <dbReference type="ARBA" id="ARBA00004370"/>
    </source>
</evidence>
<evidence type="ECO:0000259" key="11">
    <source>
        <dbReference type="PROSITE" id="PS50835"/>
    </source>
</evidence>